<dbReference type="EMBL" id="ML986502">
    <property type="protein sequence ID" value="KAF2274579.1"/>
    <property type="molecule type" value="Genomic_DNA"/>
</dbReference>
<organism evidence="2 3">
    <name type="scientific">Westerdykella ornata</name>
    <dbReference type="NCBI Taxonomy" id="318751"/>
    <lineage>
        <taxon>Eukaryota</taxon>
        <taxon>Fungi</taxon>
        <taxon>Dikarya</taxon>
        <taxon>Ascomycota</taxon>
        <taxon>Pezizomycotina</taxon>
        <taxon>Dothideomycetes</taxon>
        <taxon>Pleosporomycetidae</taxon>
        <taxon>Pleosporales</taxon>
        <taxon>Sporormiaceae</taxon>
        <taxon>Westerdykella</taxon>
    </lineage>
</organism>
<evidence type="ECO:0000256" key="1">
    <source>
        <dbReference type="SAM" id="MobiDB-lite"/>
    </source>
</evidence>
<sequence length="273" mass="30481">MEGALAELSVIAEKVNHVGEELERRARERERELSEHLAIVTARAVLRARDRVLVATKARKEAEEAIKPLRDSMEYLGPKLVASVEATWLQIHRAWSDQLKDAISELEPSLPAGVDCATVKIEFNGKPIRLELSKGKHPQPNANPSHDADFLTQLGFDDTFISTVLKQNSDAMEIPVDTDTNINSEKRKNEKKLGSLRPELDENPGAVGAPSAPSNGDHDAPTKPSTAPGNSAVTPTKRRLDVEEGEGEPESAKKQKKEEEFDFKWYYFEWFYL</sequence>
<feature type="region of interest" description="Disordered" evidence="1">
    <location>
        <begin position="131"/>
        <end position="150"/>
    </location>
</feature>
<reference evidence="2" key="1">
    <citation type="journal article" date="2020" name="Stud. Mycol.">
        <title>101 Dothideomycetes genomes: a test case for predicting lifestyles and emergence of pathogens.</title>
        <authorList>
            <person name="Haridas S."/>
            <person name="Albert R."/>
            <person name="Binder M."/>
            <person name="Bloem J."/>
            <person name="Labutti K."/>
            <person name="Salamov A."/>
            <person name="Andreopoulos B."/>
            <person name="Baker S."/>
            <person name="Barry K."/>
            <person name="Bills G."/>
            <person name="Bluhm B."/>
            <person name="Cannon C."/>
            <person name="Castanera R."/>
            <person name="Culley D."/>
            <person name="Daum C."/>
            <person name="Ezra D."/>
            <person name="Gonzalez J."/>
            <person name="Henrissat B."/>
            <person name="Kuo A."/>
            <person name="Liang C."/>
            <person name="Lipzen A."/>
            <person name="Lutzoni F."/>
            <person name="Magnuson J."/>
            <person name="Mondo S."/>
            <person name="Nolan M."/>
            <person name="Ohm R."/>
            <person name="Pangilinan J."/>
            <person name="Park H.-J."/>
            <person name="Ramirez L."/>
            <person name="Alfaro M."/>
            <person name="Sun H."/>
            <person name="Tritt A."/>
            <person name="Yoshinaga Y."/>
            <person name="Zwiers L.-H."/>
            <person name="Turgeon B."/>
            <person name="Goodwin S."/>
            <person name="Spatafora J."/>
            <person name="Crous P."/>
            <person name="Grigoriev I."/>
        </authorList>
    </citation>
    <scope>NUCLEOTIDE SEQUENCE</scope>
    <source>
        <strain evidence="2">CBS 379.55</strain>
    </source>
</reference>
<evidence type="ECO:0000313" key="3">
    <source>
        <dbReference type="Proteomes" id="UP000800097"/>
    </source>
</evidence>
<dbReference type="AlphaFoldDB" id="A0A6A6JH70"/>
<gene>
    <name evidence="2" type="ORF">EI97DRAFT_102943</name>
</gene>
<proteinExistence type="predicted"/>
<name>A0A6A6JH70_WESOR</name>
<keyword evidence="3" id="KW-1185">Reference proteome</keyword>
<accession>A0A6A6JH70</accession>
<feature type="compositionally biased region" description="Basic and acidic residues" evidence="1">
    <location>
        <begin position="184"/>
        <end position="193"/>
    </location>
</feature>
<protein>
    <submittedName>
        <fullName evidence="2">Uncharacterized protein</fullName>
    </submittedName>
</protein>
<dbReference type="GeneID" id="54546073"/>
<feature type="compositionally biased region" description="Polar residues" evidence="1">
    <location>
        <begin position="223"/>
        <end position="234"/>
    </location>
</feature>
<dbReference type="Proteomes" id="UP000800097">
    <property type="component" value="Unassembled WGS sequence"/>
</dbReference>
<feature type="region of interest" description="Disordered" evidence="1">
    <location>
        <begin position="176"/>
        <end position="257"/>
    </location>
</feature>
<dbReference type="RefSeq" id="XP_033652118.1">
    <property type="nucleotide sequence ID" value="XM_033792898.1"/>
</dbReference>
<evidence type="ECO:0000313" key="2">
    <source>
        <dbReference type="EMBL" id="KAF2274579.1"/>
    </source>
</evidence>